<dbReference type="RefSeq" id="WP_047880496.1">
    <property type="nucleotide sequence ID" value="NZ_LDOT01000032.1"/>
</dbReference>
<evidence type="ECO:0000313" key="1">
    <source>
        <dbReference type="EMBL" id="KLV03535.1"/>
    </source>
</evidence>
<dbReference type="Proteomes" id="UP000036097">
    <property type="component" value="Unassembled WGS sequence"/>
</dbReference>
<dbReference type="OrthoDB" id="6196725at2"/>
<dbReference type="PATRIC" id="fig|1195763.3.peg.4082"/>
<dbReference type="AlphaFoldDB" id="A0A0J1GUW5"/>
<accession>A0A0J1GUW5</accession>
<dbReference type="EMBL" id="LDOT01000032">
    <property type="protein sequence ID" value="KLV03535.1"/>
    <property type="molecule type" value="Genomic_DNA"/>
</dbReference>
<dbReference type="STRING" id="1195763.ABT56_19090"/>
<protein>
    <submittedName>
        <fullName evidence="1">Uncharacterized protein</fullName>
    </submittedName>
</protein>
<proteinExistence type="predicted"/>
<sequence length="150" mass="17420">MNTELSNFIKLAYRVSPNGLQTINVKPMFHRLSVFSDIMVEPKMCYQNSFDIMSSFRDSDANINITTIKYVLGFASNGVLVPHAWIKIHDSYYDPTWEVTLEHLGNIYVPVVELDYKQMAQLTKSDSMNRAYPVMLDELRSHQAYRDLFI</sequence>
<comment type="caution">
    <text evidence="1">The sequence shown here is derived from an EMBL/GenBank/DDBJ whole genome shotgun (WGS) entry which is preliminary data.</text>
</comment>
<reference evidence="1 2" key="1">
    <citation type="submission" date="2015-05" db="EMBL/GenBank/DDBJ databases">
        <title>Photobacterium galathea sp. nov.</title>
        <authorList>
            <person name="Machado H."/>
            <person name="Gram L."/>
        </authorList>
    </citation>
    <scope>NUCLEOTIDE SEQUENCE [LARGE SCALE GENOMIC DNA]</scope>
    <source>
        <strain evidence="1 2">CGMCC 1.12159</strain>
    </source>
</reference>
<organism evidence="1 2">
    <name type="scientific">Photobacterium aquae</name>
    <dbReference type="NCBI Taxonomy" id="1195763"/>
    <lineage>
        <taxon>Bacteria</taxon>
        <taxon>Pseudomonadati</taxon>
        <taxon>Pseudomonadota</taxon>
        <taxon>Gammaproteobacteria</taxon>
        <taxon>Vibrionales</taxon>
        <taxon>Vibrionaceae</taxon>
        <taxon>Photobacterium</taxon>
    </lineage>
</organism>
<name>A0A0J1GUW5_9GAMM</name>
<evidence type="ECO:0000313" key="2">
    <source>
        <dbReference type="Proteomes" id="UP000036097"/>
    </source>
</evidence>
<gene>
    <name evidence="1" type="ORF">ABT56_19090</name>
</gene>
<keyword evidence="2" id="KW-1185">Reference proteome</keyword>